<dbReference type="Proteomes" id="UP000197032">
    <property type="component" value="Unassembled WGS sequence"/>
</dbReference>
<name>A0A1Z5HVD1_9FIRM</name>
<reference evidence="2" key="1">
    <citation type="journal article" date="2017" name="Appl. Environ. Microbiol.">
        <title>Genomic analysis of Calderihabitans maritimus KKC1, a thermophilic hydrogenogenic carboxydotrophic bacterium isolated from marine sediment.</title>
        <authorList>
            <person name="Omae K."/>
            <person name="Yoneda Y."/>
            <person name="Fukuyama Y."/>
            <person name="Yoshida T."/>
            <person name="Sako Y."/>
        </authorList>
    </citation>
    <scope>NUCLEOTIDE SEQUENCE [LARGE SCALE GENOMIC DNA]</scope>
    <source>
        <strain evidence="2">KKC1</strain>
    </source>
</reference>
<proteinExistence type="predicted"/>
<feature type="non-terminal residue" evidence="1">
    <location>
        <position position="1"/>
    </location>
</feature>
<protein>
    <submittedName>
        <fullName evidence="1">Uncharacterized protein</fullName>
    </submittedName>
</protein>
<keyword evidence="2" id="KW-1185">Reference proteome</keyword>
<evidence type="ECO:0000313" key="1">
    <source>
        <dbReference type="EMBL" id="GAW93474.1"/>
    </source>
</evidence>
<accession>A0A1Z5HVD1</accession>
<comment type="caution">
    <text evidence="1">The sequence shown here is derived from an EMBL/GenBank/DDBJ whole genome shotgun (WGS) entry which is preliminary data.</text>
</comment>
<organism evidence="1 2">
    <name type="scientific">Calderihabitans maritimus</name>
    <dbReference type="NCBI Taxonomy" id="1246530"/>
    <lineage>
        <taxon>Bacteria</taxon>
        <taxon>Bacillati</taxon>
        <taxon>Bacillota</taxon>
        <taxon>Clostridia</taxon>
        <taxon>Neomoorellales</taxon>
        <taxon>Calderihabitantaceae</taxon>
        <taxon>Calderihabitans</taxon>
    </lineage>
</organism>
<evidence type="ECO:0000313" key="2">
    <source>
        <dbReference type="Proteomes" id="UP000197032"/>
    </source>
</evidence>
<gene>
    <name evidence="1" type="ORF">KKC1_26070</name>
</gene>
<feature type="non-terminal residue" evidence="1">
    <location>
        <position position="58"/>
    </location>
</feature>
<dbReference type="EMBL" id="BDGJ01000144">
    <property type="protein sequence ID" value="GAW93474.1"/>
    <property type="molecule type" value="Genomic_DNA"/>
</dbReference>
<sequence length="58" mass="6777">IKLDTKSDLNWTPIPILTGHQFRLKLDTNFWKPMIEEMFREAMPGTKIAIGILEHLLN</sequence>
<dbReference type="AlphaFoldDB" id="A0A1Z5HVD1"/>